<evidence type="ECO:0000256" key="4">
    <source>
        <dbReference type="ARBA" id="ARBA00022786"/>
    </source>
</evidence>
<evidence type="ECO:0000313" key="8">
    <source>
        <dbReference type="EMBL" id="CAC5421410.1"/>
    </source>
</evidence>
<dbReference type="GO" id="GO:0005680">
    <property type="term" value="C:anaphase-promoting complex"/>
    <property type="evidence" value="ECO:0007669"/>
    <property type="project" value="InterPro"/>
</dbReference>
<dbReference type="Pfam" id="PF12896">
    <property type="entry name" value="ANAPC4"/>
    <property type="match status" value="1"/>
</dbReference>
<dbReference type="Gene3D" id="2.130.10.10">
    <property type="entry name" value="YVTN repeat-like/Quinoprotein amine dehydrogenase"/>
    <property type="match status" value="1"/>
</dbReference>
<feature type="domain" description="Anaphase-promoting complex subunit 4-like WD40" evidence="6">
    <location>
        <begin position="47"/>
        <end position="130"/>
    </location>
</feature>
<dbReference type="PANTHER" id="PTHR13260:SF0">
    <property type="entry name" value="ANAPHASE-PROMOTING COMPLEX SUBUNIT 4"/>
    <property type="match status" value="1"/>
</dbReference>
<evidence type="ECO:0000256" key="1">
    <source>
        <dbReference type="ARBA" id="ARBA00016067"/>
    </source>
</evidence>
<keyword evidence="5" id="KW-0131">Cell cycle</keyword>
<feature type="domain" description="Anaphase-promoting complex subunit 4 long" evidence="7">
    <location>
        <begin position="214"/>
        <end position="414"/>
    </location>
</feature>
<protein>
    <recommendedName>
        <fullName evidence="1">Anaphase-promoting complex subunit 4</fullName>
    </recommendedName>
</protein>
<reference evidence="8 9" key="1">
    <citation type="submission" date="2020-06" db="EMBL/GenBank/DDBJ databases">
        <authorList>
            <person name="Li R."/>
            <person name="Bekaert M."/>
        </authorList>
    </citation>
    <scope>NUCLEOTIDE SEQUENCE [LARGE SCALE GENOMIC DNA]</scope>
    <source>
        <strain evidence="9">wild</strain>
    </source>
</reference>
<sequence>MKGSCSGITREHYRLADENQQKPTEMSESTAFRQMDEKHVSVDVHLMLWSPKFDLVALSNVQGEIIMAESLVSDSPGDDVKVTSLAWRPDGKVLAVSYSCGKINLYDIENTEVLHTIELQGQITSLTWINQAIPEGNTWSPEPYLEDDFSQFLPKLLPLSKSYSPLNTKGTASNTHILNHIDKIHTAAVSQDLRSLVIIAEVSHESADKSMFKILTYNTSLVASRDKELRMLALKCGQVASLIAYLQLTVQQMSESWEDILMEMDSKLLKFAQEKKATGSGTVSNDFLELLLFGIPSLELKSFLLHELTDKGLKKLGISIETSYTNIQKLVINHLQVVSQSLLYHLSELRGMSQWYDRFGVLGMSTKHIQEAVTAVGSFVLKTSELQQVIDDSIKNFKAFFCWLYVAILQLSDEKVPAELSKMTQHDINFVAQFLTDNFDHFSVDEEDSISELTEKRSGFKLEKVGQYLKKEDLHYPPHISANPWIQVMRSSLHIRDSDIVYPVKSSSSLVQLQESVEEIIKSALTQPSIVIGQSLSCISSIDLFTKDKSEENFRMKSCQFTCNEKKVVYTVFTSSPAPCDKFYILRQPTCSKGASLQTQGVSVRIGQLTHDTNHDDSSDQTLQP</sequence>
<dbReference type="Pfam" id="PF12894">
    <property type="entry name" value="ANAPC4_WD40"/>
    <property type="match status" value="1"/>
</dbReference>
<dbReference type="GO" id="GO:0051301">
    <property type="term" value="P:cell division"/>
    <property type="evidence" value="ECO:0007669"/>
    <property type="project" value="UniProtKB-KW"/>
</dbReference>
<organism evidence="8 9">
    <name type="scientific">Mytilus coruscus</name>
    <name type="common">Sea mussel</name>
    <dbReference type="NCBI Taxonomy" id="42192"/>
    <lineage>
        <taxon>Eukaryota</taxon>
        <taxon>Metazoa</taxon>
        <taxon>Spiralia</taxon>
        <taxon>Lophotrochozoa</taxon>
        <taxon>Mollusca</taxon>
        <taxon>Bivalvia</taxon>
        <taxon>Autobranchia</taxon>
        <taxon>Pteriomorphia</taxon>
        <taxon>Mytilida</taxon>
        <taxon>Mytiloidea</taxon>
        <taxon>Mytilidae</taxon>
        <taxon>Mytilinae</taxon>
        <taxon>Mytilus</taxon>
    </lineage>
</organism>
<dbReference type="InterPro" id="IPR036322">
    <property type="entry name" value="WD40_repeat_dom_sf"/>
</dbReference>
<dbReference type="InterPro" id="IPR024789">
    <property type="entry name" value="APC4"/>
</dbReference>
<dbReference type="GO" id="GO:0034399">
    <property type="term" value="C:nuclear periphery"/>
    <property type="evidence" value="ECO:0007669"/>
    <property type="project" value="TreeGrafter"/>
</dbReference>
<dbReference type="OrthoDB" id="2110451at2759"/>
<dbReference type="EMBL" id="CACVKT020009351">
    <property type="protein sequence ID" value="CAC5421410.1"/>
    <property type="molecule type" value="Genomic_DNA"/>
</dbReference>
<dbReference type="InterPro" id="IPR024790">
    <property type="entry name" value="APC4_long_dom"/>
</dbReference>
<evidence type="ECO:0000259" key="6">
    <source>
        <dbReference type="Pfam" id="PF12894"/>
    </source>
</evidence>
<dbReference type="SUPFAM" id="SSF50978">
    <property type="entry name" value="WD40 repeat-like"/>
    <property type="match status" value="1"/>
</dbReference>
<dbReference type="Proteomes" id="UP000507470">
    <property type="component" value="Unassembled WGS sequence"/>
</dbReference>
<dbReference type="InterPro" id="IPR024977">
    <property type="entry name" value="Apc4-like_WD40_dom"/>
</dbReference>
<keyword evidence="3" id="KW-0498">Mitosis</keyword>
<dbReference type="InterPro" id="IPR015943">
    <property type="entry name" value="WD40/YVTN_repeat-like_dom_sf"/>
</dbReference>
<name>A0A6J8ELG8_MYTCO</name>
<evidence type="ECO:0000256" key="2">
    <source>
        <dbReference type="ARBA" id="ARBA00022618"/>
    </source>
</evidence>
<gene>
    <name evidence="8" type="ORF">MCOR_53542</name>
</gene>
<evidence type="ECO:0000313" key="9">
    <source>
        <dbReference type="Proteomes" id="UP000507470"/>
    </source>
</evidence>
<dbReference type="PANTHER" id="PTHR13260">
    <property type="entry name" value="ANAPHASE PROMOTING COMPLEX SUBUNIT 4 APC4"/>
    <property type="match status" value="1"/>
</dbReference>
<keyword evidence="2" id="KW-0132">Cell division</keyword>
<dbReference type="GO" id="GO:0031145">
    <property type="term" value="P:anaphase-promoting complex-dependent catabolic process"/>
    <property type="evidence" value="ECO:0007669"/>
    <property type="project" value="InterPro"/>
</dbReference>
<evidence type="ECO:0000259" key="7">
    <source>
        <dbReference type="Pfam" id="PF12896"/>
    </source>
</evidence>
<proteinExistence type="predicted"/>
<keyword evidence="9" id="KW-1185">Reference proteome</keyword>
<evidence type="ECO:0000256" key="5">
    <source>
        <dbReference type="ARBA" id="ARBA00023306"/>
    </source>
</evidence>
<accession>A0A6J8ELG8</accession>
<dbReference type="GO" id="GO:0070979">
    <property type="term" value="P:protein K11-linked ubiquitination"/>
    <property type="evidence" value="ECO:0007669"/>
    <property type="project" value="TreeGrafter"/>
</dbReference>
<evidence type="ECO:0000256" key="3">
    <source>
        <dbReference type="ARBA" id="ARBA00022776"/>
    </source>
</evidence>
<dbReference type="AlphaFoldDB" id="A0A6J8ELG8"/>
<keyword evidence="4" id="KW-0833">Ubl conjugation pathway</keyword>